<organism evidence="2 3">
    <name type="scientific">Staurois parvus</name>
    <dbReference type="NCBI Taxonomy" id="386267"/>
    <lineage>
        <taxon>Eukaryota</taxon>
        <taxon>Metazoa</taxon>
        <taxon>Chordata</taxon>
        <taxon>Craniata</taxon>
        <taxon>Vertebrata</taxon>
        <taxon>Euteleostomi</taxon>
        <taxon>Amphibia</taxon>
        <taxon>Batrachia</taxon>
        <taxon>Anura</taxon>
        <taxon>Neobatrachia</taxon>
        <taxon>Ranoidea</taxon>
        <taxon>Ranidae</taxon>
        <taxon>Staurois</taxon>
    </lineage>
</organism>
<evidence type="ECO:0000256" key="1">
    <source>
        <dbReference type="SAM" id="Phobius"/>
    </source>
</evidence>
<comment type="caution">
    <text evidence="2">The sequence shown here is derived from an EMBL/GenBank/DDBJ whole genome shotgun (WGS) entry which is preliminary data.</text>
</comment>
<evidence type="ECO:0000313" key="3">
    <source>
        <dbReference type="Proteomes" id="UP001162483"/>
    </source>
</evidence>
<gene>
    <name evidence="2" type="ORF">SPARVUS_LOCUS2842259</name>
</gene>
<dbReference type="Proteomes" id="UP001162483">
    <property type="component" value="Unassembled WGS sequence"/>
</dbReference>
<protein>
    <submittedName>
        <fullName evidence="2">Uncharacterized protein</fullName>
    </submittedName>
</protein>
<proteinExistence type="predicted"/>
<dbReference type="EMBL" id="CATNWA010003858">
    <property type="protein sequence ID" value="CAI9546497.1"/>
    <property type="molecule type" value="Genomic_DNA"/>
</dbReference>
<feature type="transmembrane region" description="Helical" evidence="1">
    <location>
        <begin position="12"/>
        <end position="36"/>
    </location>
</feature>
<keyword evidence="1" id="KW-0812">Transmembrane</keyword>
<accession>A0ABN9BGD7</accession>
<reference evidence="2" key="1">
    <citation type="submission" date="2023-05" db="EMBL/GenBank/DDBJ databases">
        <authorList>
            <person name="Stuckert A."/>
        </authorList>
    </citation>
    <scope>NUCLEOTIDE SEQUENCE</scope>
</reference>
<evidence type="ECO:0000313" key="2">
    <source>
        <dbReference type="EMBL" id="CAI9546497.1"/>
    </source>
</evidence>
<name>A0ABN9BGD7_9NEOB</name>
<keyword evidence="3" id="KW-1185">Reference proteome</keyword>
<keyword evidence="1" id="KW-1133">Transmembrane helix</keyword>
<keyword evidence="1" id="KW-0472">Membrane</keyword>
<sequence>MALGRKGLTCGAIKGLTGCCVCFLCGLCMCFTGFAMQSHTKQCAGSDRGDLYCLHTGLSPIGNPQKSLGAGGEALAGTR</sequence>